<protein>
    <recommendedName>
        <fullName evidence="3">Leucine rich repeat variant domain-containing protein</fullName>
    </recommendedName>
</protein>
<evidence type="ECO:0000256" key="2">
    <source>
        <dbReference type="SAM" id="Phobius"/>
    </source>
</evidence>
<evidence type="ECO:0000259" key="3">
    <source>
        <dbReference type="Pfam" id="PF25591"/>
    </source>
</evidence>
<feature type="compositionally biased region" description="Acidic residues" evidence="1">
    <location>
        <begin position="180"/>
        <end position="191"/>
    </location>
</feature>
<feature type="transmembrane region" description="Helical" evidence="2">
    <location>
        <begin position="357"/>
        <end position="377"/>
    </location>
</feature>
<feature type="compositionally biased region" description="Acidic residues" evidence="1">
    <location>
        <begin position="209"/>
        <end position="223"/>
    </location>
</feature>
<comment type="caution">
    <text evidence="4">The sequence shown here is derived from an EMBL/GenBank/DDBJ whole genome shotgun (WGS) entry which is preliminary data.</text>
</comment>
<feature type="region of interest" description="Disordered" evidence="1">
    <location>
        <begin position="78"/>
        <end position="352"/>
    </location>
</feature>
<feature type="compositionally biased region" description="Basic and acidic residues" evidence="1">
    <location>
        <begin position="396"/>
        <end position="407"/>
    </location>
</feature>
<feature type="region of interest" description="Disordered" evidence="1">
    <location>
        <begin position="381"/>
        <end position="420"/>
    </location>
</feature>
<evidence type="ECO:0000313" key="5">
    <source>
        <dbReference type="Proteomes" id="UP001289581"/>
    </source>
</evidence>
<sequence>MDSVQLMMAAHQADANLAAQTTDQALQAAIAQSRPDLWEPLSRNPAAYADLLGWLASTGNEEVLANLRARGYLSQEAAAGASGNGEPTAVQEAPTESWTGSDTQEPADAADAEPTGEVTPIPDQSPDQSSEPTQDDQADTTTDTTADKVSEEVEPQQDGEEPVGDVEGRDQEEQSTQDPSSDESTGEEPADAVDAAESVDNTASGSDVEGCESEVPEASEADVQDPAAQAPSDAPEPERQVIEPDHIAGETPPSDEDAGHQTEAVVLPAGVPQQPPTDATGVTASAQAAPAAPAGAQTQPVAQPPLVAGSGAWAEALSSGAPSAQAPAPLLGTAPGASNLQPPPPQRTKTSTSRRPILVAVLVVVVLVAAGAGGVWAGNYFANKGKDGGSSNTSQDKADSNGDKDGKQNGQADAAATSTASALPSGTVKACSSMPTFTITSVEDGQGELKVQGTMATSCAEGDFLAGSSNQVLVYSSTSPTGGADVDSLVASGTFDLSGDPLIIPKGGRTVTLRFAEQHYFRTAKDLDLKGLTVRPSFDRGSSPSVTSKSSTNSSTTLASSASSNANQEEQDEQAAGDAIQWQVKHDYPTVMNSMRGKWTPQLSSKQVGLVADGQTWTNRSILAEFLKTRQSNPKAVIIDTSQWPVYDVGGWWVTLSGELYDDADQANSWCDAQGYDSDHCLAKRIESNGSPQGTTKTR</sequence>
<keyword evidence="2" id="KW-0812">Transmembrane</keyword>
<accession>A0AAW9KZ40</accession>
<feature type="compositionally biased region" description="Acidic residues" evidence="1">
    <location>
        <begin position="152"/>
        <end position="164"/>
    </location>
</feature>
<feature type="compositionally biased region" description="Low complexity" evidence="1">
    <location>
        <begin position="224"/>
        <end position="233"/>
    </location>
</feature>
<evidence type="ECO:0000313" key="4">
    <source>
        <dbReference type="EMBL" id="MEA1305300.1"/>
    </source>
</evidence>
<evidence type="ECO:0000256" key="1">
    <source>
        <dbReference type="SAM" id="MobiDB-lite"/>
    </source>
</evidence>
<feature type="domain" description="Leucine rich repeat variant" evidence="3">
    <location>
        <begin position="12"/>
        <end position="71"/>
    </location>
</feature>
<gene>
    <name evidence="4" type="ORF">QU665_09515</name>
</gene>
<proteinExistence type="predicted"/>
<feature type="region of interest" description="Disordered" evidence="1">
    <location>
        <begin position="535"/>
        <end position="577"/>
    </location>
</feature>
<dbReference type="Pfam" id="PF25591">
    <property type="entry name" value="LRV_2"/>
    <property type="match status" value="1"/>
</dbReference>
<reference evidence="4 5" key="1">
    <citation type="submission" date="2023-06" db="EMBL/GenBank/DDBJ databases">
        <title>Actinomyces orist ORNL 0101 HMT-893 genome.</title>
        <authorList>
            <person name="Johnston C.D."/>
            <person name="Chen T."/>
            <person name="Dewhirst F.E."/>
        </authorList>
    </citation>
    <scope>NUCLEOTIDE SEQUENCE [LARGE SCALE GENOMIC DNA]</scope>
    <source>
        <strain evidence="4 5">ORNL 0101</strain>
    </source>
</reference>
<dbReference type="InterPro" id="IPR057893">
    <property type="entry name" value="LRV_2"/>
</dbReference>
<feature type="compositionally biased region" description="Low complexity" evidence="1">
    <location>
        <begin position="542"/>
        <end position="567"/>
    </location>
</feature>
<feature type="compositionally biased region" description="Low complexity" evidence="1">
    <location>
        <begin position="279"/>
        <end position="305"/>
    </location>
</feature>
<dbReference type="AlphaFoldDB" id="A0AAW9KZ40"/>
<keyword evidence="2" id="KW-0472">Membrane</keyword>
<name>A0AAW9KZ40_9ACTO</name>
<dbReference type="EMBL" id="JAXBCZ010000001">
    <property type="protein sequence ID" value="MEA1305300.1"/>
    <property type="molecule type" value="Genomic_DNA"/>
</dbReference>
<keyword evidence="5" id="KW-1185">Reference proteome</keyword>
<feature type="compositionally biased region" description="Polar residues" evidence="1">
    <location>
        <begin position="94"/>
        <end position="104"/>
    </location>
</feature>
<organism evidence="4 5">
    <name type="scientific">Actinomyces oris</name>
    <dbReference type="NCBI Taxonomy" id="544580"/>
    <lineage>
        <taxon>Bacteria</taxon>
        <taxon>Bacillati</taxon>
        <taxon>Actinomycetota</taxon>
        <taxon>Actinomycetes</taxon>
        <taxon>Actinomycetales</taxon>
        <taxon>Actinomycetaceae</taxon>
        <taxon>Actinomyces</taxon>
    </lineage>
</organism>
<keyword evidence="2" id="KW-1133">Transmembrane helix</keyword>
<dbReference type="RefSeq" id="WP_075392057.1">
    <property type="nucleotide sequence ID" value="NZ_JAXBCZ010000001.1"/>
</dbReference>
<feature type="compositionally biased region" description="Low complexity" evidence="1">
    <location>
        <begin position="316"/>
        <end position="337"/>
    </location>
</feature>
<dbReference type="Proteomes" id="UP001289581">
    <property type="component" value="Unassembled WGS sequence"/>
</dbReference>
<feature type="compositionally biased region" description="Basic and acidic residues" evidence="1">
    <location>
        <begin position="236"/>
        <end position="248"/>
    </location>
</feature>